<evidence type="ECO:0000259" key="4">
    <source>
        <dbReference type="Pfam" id="PF13579"/>
    </source>
</evidence>
<dbReference type="InterPro" id="IPR001296">
    <property type="entry name" value="Glyco_trans_1"/>
</dbReference>
<dbReference type="PANTHER" id="PTHR46401:SF2">
    <property type="entry name" value="GLYCOSYLTRANSFERASE WBBK-RELATED"/>
    <property type="match status" value="1"/>
</dbReference>
<dbReference type="AlphaFoldDB" id="A0A926WF84"/>
<dbReference type="InterPro" id="IPR028098">
    <property type="entry name" value="Glyco_trans_4-like_N"/>
</dbReference>
<accession>A0A926WF84</accession>
<feature type="domain" description="Glycosyltransferase subfamily 4-like N-terminal" evidence="4">
    <location>
        <begin position="93"/>
        <end position="268"/>
    </location>
</feature>
<dbReference type="GO" id="GO:0016757">
    <property type="term" value="F:glycosyltransferase activity"/>
    <property type="evidence" value="ECO:0007669"/>
    <property type="project" value="InterPro"/>
</dbReference>
<evidence type="ECO:0000259" key="3">
    <source>
        <dbReference type="Pfam" id="PF00534"/>
    </source>
</evidence>
<evidence type="ECO:0000313" key="6">
    <source>
        <dbReference type="Proteomes" id="UP000662185"/>
    </source>
</evidence>
<feature type="domain" description="Glycosyl transferase family 1" evidence="3">
    <location>
        <begin position="284"/>
        <end position="453"/>
    </location>
</feature>
<feature type="compositionally biased region" description="Low complexity" evidence="2">
    <location>
        <begin position="8"/>
        <end position="19"/>
    </location>
</feature>
<sequence>MAFWPKKSTISHPITSPSPNQDTKNDTDRLNIFKKPNTVNTPIYKETHVTTARLSPIELTDVSQAQENPESQKLKVSIITEFFPPDYAATGQLIEELVKQLEQQELDIEVFTGQPGYAFSTAKAPAVEKLGDIRIQRSRSTQVWSGRIRGKAANGVLFTLRAFIHLIKNFRSHNVFLATSAPPFLPIAAYLAHLCLRISYVCLIYDLYPDIAIALGVISKNHWLAGFWREMNRMIWRKSKAIVVLSPDMKERVIAICPEVANKVSVIHSWGDPDLILPIAKENNWFAKEHNLVNKFTVLYSGNMGRCHDMDTILEAAKQLRDDPIQFVCIGNGAKRKDFMEAVNELGLTNFLFLPYQDKQVLPYSLTACDLSLVSVEAGMESLVAPSKLYPALAAGRPIAVICSKYSYLRQMMADGKCGVSVDNGDSMALAEFIRLLNSDRKLAELMGKASRQYLQSNFTPQIIAKEYFRVLQKSSL</sequence>
<dbReference type="CDD" id="cd03794">
    <property type="entry name" value="GT4_WbuB-like"/>
    <property type="match status" value="1"/>
</dbReference>
<reference evidence="6" key="1">
    <citation type="journal article" date="2020" name="ISME J.">
        <title>Comparative genomics reveals insights into cyanobacterial evolution and habitat adaptation.</title>
        <authorList>
            <person name="Chen M.Y."/>
            <person name="Teng W.K."/>
            <person name="Zhao L."/>
            <person name="Hu C.X."/>
            <person name="Zhou Y.K."/>
            <person name="Han B.P."/>
            <person name="Song L.R."/>
            <person name="Shu W.S."/>
        </authorList>
    </citation>
    <scope>NUCLEOTIDE SEQUENCE [LARGE SCALE GENOMIC DNA]</scope>
    <source>
        <strain evidence="6">FACHB-251</strain>
    </source>
</reference>
<protein>
    <submittedName>
        <fullName evidence="5">Glycosyltransferase family 4 protein</fullName>
    </submittedName>
</protein>
<evidence type="ECO:0000313" key="5">
    <source>
        <dbReference type="EMBL" id="MBD2292376.1"/>
    </source>
</evidence>
<organism evidence="5 6">
    <name type="scientific">Anabaena sphaerica FACHB-251</name>
    <dbReference type="NCBI Taxonomy" id="2692883"/>
    <lineage>
        <taxon>Bacteria</taxon>
        <taxon>Bacillati</taxon>
        <taxon>Cyanobacteriota</taxon>
        <taxon>Cyanophyceae</taxon>
        <taxon>Nostocales</taxon>
        <taxon>Nostocaceae</taxon>
        <taxon>Anabaena</taxon>
    </lineage>
</organism>
<dbReference type="SUPFAM" id="SSF53756">
    <property type="entry name" value="UDP-Glycosyltransferase/glycogen phosphorylase"/>
    <property type="match status" value="1"/>
</dbReference>
<dbReference type="Pfam" id="PF00534">
    <property type="entry name" value="Glycos_transf_1"/>
    <property type="match status" value="1"/>
</dbReference>
<keyword evidence="6" id="KW-1185">Reference proteome</keyword>
<gene>
    <name evidence="5" type="ORF">H6G06_02485</name>
</gene>
<dbReference type="GO" id="GO:0009103">
    <property type="term" value="P:lipopolysaccharide biosynthetic process"/>
    <property type="evidence" value="ECO:0007669"/>
    <property type="project" value="TreeGrafter"/>
</dbReference>
<dbReference type="PANTHER" id="PTHR46401">
    <property type="entry name" value="GLYCOSYLTRANSFERASE WBBK-RELATED"/>
    <property type="match status" value="1"/>
</dbReference>
<dbReference type="Pfam" id="PF13579">
    <property type="entry name" value="Glyco_trans_4_4"/>
    <property type="match status" value="1"/>
</dbReference>
<feature type="region of interest" description="Disordered" evidence="2">
    <location>
        <begin position="1"/>
        <end position="28"/>
    </location>
</feature>
<dbReference type="EMBL" id="JACJQU010000001">
    <property type="protein sequence ID" value="MBD2292376.1"/>
    <property type="molecule type" value="Genomic_DNA"/>
</dbReference>
<proteinExistence type="predicted"/>
<dbReference type="RefSeq" id="WP_190556726.1">
    <property type="nucleotide sequence ID" value="NZ_JACJQU010000001.1"/>
</dbReference>
<evidence type="ECO:0000256" key="1">
    <source>
        <dbReference type="ARBA" id="ARBA00022679"/>
    </source>
</evidence>
<evidence type="ECO:0000256" key="2">
    <source>
        <dbReference type="SAM" id="MobiDB-lite"/>
    </source>
</evidence>
<dbReference type="Proteomes" id="UP000662185">
    <property type="component" value="Unassembled WGS sequence"/>
</dbReference>
<dbReference type="Gene3D" id="3.40.50.2000">
    <property type="entry name" value="Glycogen Phosphorylase B"/>
    <property type="match status" value="2"/>
</dbReference>
<keyword evidence="1" id="KW-0808">Transferase</keyword>
<comment type="caution">
    <text evidence="5">The sequence shown here is derived from an EMBL/GenBank/DDBJ whole genome shotgun (WGS) entry which is preliminary data.</text>
</comment>
<name>A0A926WF84_9NOST</name>